<dbReference type="PANTHER" id="PTHR10971">
    <property type="entry name" value="MRNA EXPORT FACTOR AND BUB3"/>
    <property type="match status" value="1"/>
</dbReference>
<keyword evidence="2" id="KW-0677">Repeat</keyword>
<sequence>MCANLVTNYKKTSSLCACGFLHQVLSHVLLGDQILISLTEIKVFTASCDKTAKMWDLNSNQTIQIAQHEGPIRTIHWIKAPNYSCVMTGSWDKTLKFCDTRSPNPMMSLQMPERCYCADVVYPMAVVATAERGLIVYQLENQPSEFRCIESPLKHQVSVGQILNF</sequence>
<gene>
    <name evidence="4" type="primary">LOC107694627</name>
</gene>
<keyword evidence="1 3" id="KW-0853">WD repeat</keyword>
<dbReference type="InterPro" id="IPR036322">
    <property type="entry name" value="WD40_repeat_dom_sf"/>
</dbReference>
<feature type="repeat" description="WD" evidence="3">
    <location>
        <begin position="43"/>
        <end position="65"/>
    </location>
</feature>
<evidence type="ECO:0000313" key="5">
    <source>
        <dbReference type="Proteomes" id="UP000472260"/>
    </source>
</evidence>
<dbReference type="Gene3D" id="2.130.10.10">
    <property type="entry name" value="YVTN repeat-like/Quinoprotein amine dehydrogenase"/>
    <property type="match status" value="1"/>
</dbReference>
<dbReference type="InterPro" id="IPR015943">
    <property type="entry name" value="WD40/YVTN_repeat-like_dom_sf"/>
</dbReference>
<dbReference type="AlphaFoldDB" id="A0A671QEN6"/>
<evidence type="ECO:0000256" key="1">
    <source>
        <dbReference type="ARBA" id="ARBA00022574"/>
    </source>
</evidence>
<dbReference type="Pfam" id="PF00400">
    <property type="entry name" value="WD40"/>
    <property type="match status" value="1"/>
</dbReference>
<dbReference type="SUPFAM" id="SSF50978">
    <property type="entry name" value="WD40 repeat-like"/>
    <property type="match status" value="1"/>
</dbReference>
<protein>
    <submittedName>
        <fullName evidence="4">mRNA export factor-like</fullName>
    </submittedName>
</protein>
<evidence type="ECO:0000256" key="2">
    <source>
        <dbReference type="ARBA" id="ARBA00022737"/>
    </source>
</evidence>
<accession>A0A671QEN6</accession>
<evidence type="ECO:0000313" key="4">
    <source>
        <dbReference type="Ensembl" id="ENSSANP00000068567.1"/>
    </source>
</evidence>
<reference evidence="4" key="1">
    <citation type="submission" date="2025-08" db="UniProtKB">
        <authorList>
            <consortium name="Ensembl"/>
        </authorList>
    </citation>
    <scope>IDENTIFICATION</scope>
</reference>
<evidence type="ECO:0000256" key="3">
    <source>
        <dbReference type="PROSITE-ProRule" id="PRU00221"/>
    </source>
</evidence>
<keyword evidence="5" id="KW-1185">Reference proteome</keyword>
<organism evidence="4 5">
    <name type="scientific">Sinocyclocheilus anshuiensis</name>
    <dbReference type="NCBI Taxonomy" id="1608454"/>
    <lineage>
        <taxon>Eukaryota</taxon>
        <taxon>Metazoa</taxon>
        <taxon>Chordata</taxon>
        <taxon>Craniata</taxon>
        <taxon>Vertebrata</taxon>
        <taxon>Euteleostomi</taxon>
        <taxon>Actinopterygii</taxon>
        <taxon>Neopterygii</taxon>
        <taxon>Teleostei</taxon>
        <taxon>Ostariophysi</taxon>
        <taxon>Cypriniformes</taxon>
        <taxon>Cyprinidae</taxon>
        <taxon>Cyprininae</taxon>
        <taxon>Sinocyclocheilus</taxon>
    </lineage>
</organism>
<name>A0A671QEN6_9TELE</name>
<dbReference type="Ensembl" id="ENSSANT00000072878.1">
    <property type="protein sequence ID" value="ENSSANP00000068567.1"/>
    <property type="gene ID" value="ENSSANG00000034182.1"/>
</dbReference>
<dbReference type="Proteomes" id="UP000472260">
    <property type="component" value="Unassembled WGS sequence"/>
</dbReference>
<reference evidence="4" key="2">
    <citation type="submission" date="2025-09" db="UniProtKB">
        <authorList>
            <consortium name="Ensembl"/>
        </authorList>
    </citation>
    <scope>IDENTIFICATION</scope>
</reference>
<dbReference type="PROSITE" id="PS50082">
    <property type="entry name" value="WD_REPEATS_2"/>
    <property type="match status" value="1"/>
</dbReference>
<proteinExistence type="predicted"/>
<dbReference type="InterPro" id="IPR001680">
    <property type="entry name" value="WD40_rpt"/>
</dbReference>